<dbReference type="Proteomes" id="UP000818603">
    <property type="component" value="Unassembled WGS sequence"/>
</dbReference>
<keyword evidence="2" id="KW-1133">Transmembrane helix</keyword>
<keyword evidence="2" id="KW-0472">Membrane</keyword>
<evidence type="ECO:0000256" key="1">
    <source>
        <dbReference type="SAM" id="MobiDB-lite"/>
    </source>
</evidence>
<name>A0A8J3A5Q6_9PROT</name>
<sequence>MARTLRILAACFALFWGGTTQAHAEPVSTFFIAVGSAVTFGAASGATAAWIGALTVGAVVGGLALTMMITRPAIGQQGQTVPSVGADEPIGHVIGETIVPGHAVHRHSSGDDNEWFFESRALCMGPIEEIVEIRINDYALTFSSMTNSEDGFAPSELSEATLKANGLPKDLSEAIFFTVGLGGTSEPVDPMLLEWGNGDANSRHQPFAYINFRVNFEKFEGRMPKITVKLKGEKVYDPREVSHDEDDASTWEWSDNTALIRAWYVRQPWTFAAYAEEVDYDTVTAAANIDDELVLKQNGVTYEKRYRCGGLLKESDDRNSALAELTNACGGWYVEPKPTGKWQFFSGAYMSPVMDITGDDDVHDIGSGDYSPASRGARNRYTRIFGSFQDPAASYKANGYPDVLITQALAREHKGFADWLAANPSATQSQIRTQAESYRDLSLSLDFTFIQSPDQAQRVAHIRGMEAYYQKQWKGELGGIGLVVPAGQNVRLTDIRYSIEDLPMRVDLVRHEDQSTIVTLSETNSAIYAGPTIRESTAPVRPVLPRPGNPDYRDTPDGGGTLTLDEAV</sequence>
<accession>A0A8J3A5Q6</accession>
<dbReference type="AlphaFoldDB" id="A0A8J3A5Q6"/>
<keyword evidence="3" id="KW-0732">Signal</keyword>
<organism evidence="4 6">
    <name type="scientific">Aquisalinus luteolus</name>
    <dbReference type="NCBI Taxonomy" id="1566827"/>
    <lineage>
        <taxon>Bacteria</taxon>
        <taxon>Pseudomonadati</taxon>
        <taxon>Pseudomonadota</taxon>
        <taxon>Alphaproteobacteria</taxon>
        <taxon>Parvularculales</taxon>
        <taxon>Parvularculaceae</taxon>
        <taxon>Aquisalinus</taxon>
    </lineage>
</organism>
<evidence type="ECO:0000313" key="7">
    <source>
        <dbReference type="Proteomes" id="UP000818603"/>
    </source>
</evidence>
<keyword evidence="2" id="KW-0812">Transmembrane</keyword>
<feature type="chain" id="PRO_5035298537" description="Tip attachment protein J domain-containing protein" evidence="3">
    <location>
        <begin position="25"/>
        <end position="568"/>
    </location>
</feature>
<feature type="region of interest" description="Disordered" evidence="1">
    <location>
        <begin position="537"/>
        <end position="568"/>
    </location>
</feature>
<evidence type="ECO:0000256" key="3">
    <source>
        <dbReference type="SAM" id="SignalP"/>
    </source>
</evidence>
<evidence type="ECO:0008006" key="8">
    <source>
        <dbReference type="Google" id="ProtNLM"/>
    </source>
</evidence>
<evidence type="ECO:0000256" key="2">
    <source>
        <dbReference type="SAM" id="Phobius"/>
    </source>
</evidence>
<evidence type="ECO:0000313" key="5">
    <source>
        <dbReference type="EMBL" id="NHK29199.1"/>
    </source>
</evidence>
<protein>
    <recommendedName>
        <fullName evidence="8">Tip attachment protein J domain-containing protein</fullName>
    </recommendedName>
</protein>
<evidence type="ECO:0000313" key="6">
    <source>
        <dbReference type="Proteomes" id="UP000621856"/>
    </source>
</evidence>
<comment type="caution">
    <text evidence="4">The sequence shown here is derived from an EMBL/GenBank/DDBJ whole genome shotgun (WGS) entry which is preliminary data.</text>
</comment>
<proteinExistence type="predicted"/>
<reference evidence="5 7" key="2">
    <citation type="submission" date="2020-02" db="EMBL/GenBank/DDBJ databases">
        <title>Genome sequence of Parvularcula flava strain NH6-79.</title>
        <authorList>
            <person name="Abdul Karim M.H."/>
            <person name="Lam M.Q."/>
            <person name="Chen S.J."/>
            <person name="Yahya A."/>
            <person name="Shahir S."/>
            <person name="Shamsir M.S."/>
            <person name="Chong C.S."/>
        </authorList>
    </citation>
    <scope>NUCLEOTIDE SEQUENCE [LARGE SCALE GENOMIC DNA]</scope>
    <source>
        <strain evidence="5 7">NH6-79</strain>
    </source>
</reference>
<reference evidence="4" key="1">
    <citation type="journal article" date="2014" name="Int. J. Syst. Evol. Microbiol.">
        <title>Complete genome sequence of Corynebacterium casei LMG S-19264T (=DSM 44701T), isolated from a smear-ripened cheese.</title>
        <authorList>
            <consortium name="US DOE Joint Genome Institute (JGI-PGF)"/>
            <person name="Walter F."/>
            <person name="Albersmeier A."/>
            <person name="Kalinowski J."/>
            <person name="Ruckert C."/>
        </authorList>
    </citation>
    <scope>NUCLEOTIDE SEQUENCE</scope>
    <source>
        <strain evidence="4">CGMCC 1.14984</strain>
    </source>
</reference>
<feature type="signal peptide" evidence="3">
    <location>
        <begin position="1"/>
        <end position="24"/>
    </location>
</feature>
<dbReference type="EMBL" id="VCJR02000003">
    <property type="protein sequence ID" value="NHK29199.1"/>
    <property type="molecule type" value="Genomic_DNA"/>
</dbReference>
<dbReference type="Proteomes" id="UP000621856">
    <property type="component" value="Unassembled WGS sequence"/>
</dbReference>
<gene>
    <name evidence="5" type="ORF">FF098_014860</name>
    <name evidence="4" type="ORF">GCM10011355_27260</name>
</gene>
<feature type="transmembrane region" description="Helical" evidence="2">
    <location>
        <begin position="48"/>
        <end position="69"/>
    </location>
</feature>
<dbReference type="EMBL" id="BMGZ01000003">
    <property type="protein sequence ID" value="GGH99999.1"/>
    <property type="molecule type" value="Genomic_DNA"/>
</dbReference>
<dbReference type="RefSeq" id="WP_155141984.1">
    <property type="nucleotide sequence ID" value="NZ_BMGZ01000003.1"/>
</dbReference>
<evidence type="ECO:0000313" key="4">
    <source>
        <dbReference type="EMBL" id="GGH99999.1"/>
    </source>
</evidence>
<keyword evidence="7" id="KW-1185">Reference proteome</keyword>
<reference evidence="4" key="3">
    <citation type="submission" date="2020-09" db="EMBL/GenBank/DDBJ databases">
        <authorList>
            <person name="Sun Q."/>
            <person name="Zhou Y."/>
        </authorList>
    </citation>
    <scope>NUCLEOTIDE SEQUENCE</scope>
    <source>
        <strain evidence="4">CGMCC 1.14984</strain>
    </source>
</reference>